<sequence length="62" mass="6773">MTPAVPVPIEYQLIGPTEGGGVGDLLIGLDQKRQHEPQQIVGDLLNAEISEKQARSIKYQMT</sequence>
<dbReference type="AlphaFoldDB" id="A0A1N7AI01"/>
<name>A0A1N7AI01_9RHOB</name>
<feature type="non-terminal residue" evidence="1">
    <location>
        <position position="62"/>
    </location>
</feature>
<evidence type="ECO:0000313" key="1">
    <source>
        <dbReference type="EMBL" id="SIR38696.1"/>
    </source>
</evidence>
<proteinExistence type="predicted"/>
<organism evidence="1 2">
    <name type="scientific">Paracoccus thiocyanatus</name>
    <dbReference type="NCBI Taxonomy" id="34006"/>
    <lineage>
        <taxon>Bacteria</taxon>
        <taxon>Pseudomonadati</taxon>
        <taxon>Pseudomonadota</taxon>
        <taxon>Alphaproteobacteria</taxon>
        <taxon>Rhodobacterales</taxon>
        <taxon>Paracoccaceae</taxon>
        <taxon>Paracoccus</taxon>
    </lineage>
</organism>
<evidence type="ECO:0000313" key="2">
    <source>
        <dbReference type="Proteomes" id="UP000323956"/>
    </source>
</evidence>
<accession>A0A1N7AI01</accession>
<dbReference type="EMBL" id="FTMK01000052">
    <property type="protein sequence ID" value="SIR38696.1"/>
    <property type="molecule type" value="Genomic_DNA"/>
</dbReference>
<protein>
    <submittedName>
        <fullName evidence="1">Uncharacterized protein</fullName>
    </submittedName>
</protein>
<gene>
    <name evidence="1" type="ORF">SAMN05421641_1525</name>
</gene>
<reference evidence="1 2" key="1">
    <citation type="submission" date="2017-01" db="EMBL/GenBank/DDBJ databases">
        <authorList>
            <person name="Varghese N."/>
            <person name="Submissions S."/>
        </authorList>
    </citation>
    <scope>NUCLEOTIDE SEQUENCE [LARGE SCALE GENOMIC DNA]</scope>
    <source>
        <strain evidence="1 2">ATCC 700171</strain>
    </source>
</reference>
<dbReference type="Proteomes" id="UP000323956">
    <property type="component" value="Unassembled WGS sequence"/>
</dbReference>